<protein>
    <submittedName>
        <fullName evidence="1">Uncharacterized protein</fullName>
    </submittedName>
</protein>
<dbReference type="HOGENOM" id="CLU_3434024_0_0_9"/>
<evidence type="ECO:0000313" key="1">
    <source>
        <dbReference type="EMBL" id="CBK88491.1"/>
    </source>
</evidence>
<proteinExistence type="predicted"/>
<sequence>MIHSLVLVIIMSVMK</sequence>
<evidence type="ECO:0000313" key="2">
    <source>
        <dbReference type="Proteomes" id="UP000008801"/>
    </source>
</evidence>
<name>D4JE69_9FIRM</name>
<gene>
    <name evidence="1" type="ORF">EC1_09370</name>
</gene>
<dbReference type="EMBL" id="FP929041">
    <property type="protein sequence ID" value="CBK88491.1"/>
    <property type="molecule type" value="Genomic_DNA"/>
</dbReference>
<dbReference type="Proteomes" id="UP000008801">
    <property type="component" value="Chromosome"/>
</dbReference>
<organism evidence="1 2">
    <name type="scientific">Faecalitalea cylindroides T2-87</name>
    <dbReference type="NCBI Taxonomy" id="717960"/>
    <lineage>
        <taxon>Bacteria</taxon>
        <taxon>Bacillati</taxon>
        <taxon>Bacillota</taxon>
        <taxon>Erysipelotrichia</taxon>
        <taxon>Erysipelotrichales</taxon>
        <taxon>Erysipelotrichaceae</taxon>
        <taxon>Faecalitalea</taxon>
    </lineage>
</organism>
<reference evidence="1 2" key="1">
    <citation type="submission" date="2010-03" db="EMBL/GenBank/DDBJ databases">
        <title>The genome sequence of Eubacterium cylindroides T2-87.</title>
        <authorList>
            <consortium name="metaHIT consortium -- http://www.metahit.eu/"/>
            <person name="Pajon A."/>
            <person name="Turner K."/>
            <person name="Parkhill J."/>
            <person name="Duncan S."/>
            <person name="Flint H."/>
        </authorList>
    </citation>
    <scope>NUCLEOTIDE SEQUENCE [LARGE SCALE GENOMIC DNA]</scope>
    <source>
        <strain evidence="1 2">T2-87</strain>
    </source>
</reference>
<dbReference type="KEGG" id="euc:EC1_09370"/>
<accession>D4JE69</accession>
<reference evidence="1 2" key="2">
    <citation type="submission" date="2010-03" db="EMBL/GenBank/DDBJ databases">
        <authorList>
            <person name="Pajon A."/>
        </authorList>
    </citation>
    <scope>NUCLEOTIDE SEQUENCE [LARGE SCALE GENOMIC DNA]</scope>
    <source>
        <strain evidence="1 2">T2-87</strain>
    </source>
</reference>